<keyword evidence="9" id="KW-0406">Ion transport</keyword>
<keyword evidence="5" id="KW-0633">Potassium transport</keyword>
<keyword evidence="8 11" id="KW-1133">Transmembrane helix</keyword>
<reference evidence="13 14" key="2">
    <citation type="submission" date="2018-03" db="EMBL/GenBank/DDBJ databases">
        <authorList>
            <person name="Keele B.F."/>
        </authorList>
    </citation>
    <scope>NUCLEOTIDE SEQUENCE [LARGE SCALE GENOMIC DNA]</scope>
    <source>
        <strain evidence="13 14">D13</strain>
    </source>
</reference>
<evidence type="ECO:0000256" key="3">
    <source>
        <dbReference type="ARBA" id="ARBA00022448"/>
    </source>
</evidence>
<gene>
    <name evidence="13" type="ORF">C7S18_01700</name>
</gene>
<accession>A0A2P1PMA9</accession>
<dbReference type="InterPro" id="IPR003148">
    <property type="entry name" value="RCK_N"/>
</dbReference>
<feature type="domain" description="RCK N-terminal" evidence="12">
    <location>
        <begin position="402"/>
        <end position="518"/>
    </location>
</feature>
<evidence type="ECO:0000256" key="6">
    <source>
        <dbReference type="ARBA" id="ARBA00022692"/>
    </source>
</evidence>
<dbReference type="PANTHER" id="PTHR46157">
    <property type="entry name" value="K(+) EFFLUX ANTIPORTER 3, CHLOROPLASTIC"/>
    <property type="match status" value="1"/>
</dbReference>
<feature type="transmembrane region" description="Helical" evidence="11">
    <location>
        <begin position="117"/>
        <end position="136"/>
    </location>
</feature>
<comment type="similarity">
    <text evidence="2">Belongs to the monovalent cation:proton antiporter 2 (CPA2) transporter (TC 2.A.37) family.</text>
</comment>
<dbReference type="OrthoDB" id="9781411at2"/>
<evidence type="ECO:0000313" key="13">
    <source>
        <dbReference type="EMBL" id="AVP95983.1"/>
    </source>
</evidence>
<feature type="transmembrane region" description="Helical" evidence="11">
    <location>
        <begin position="182"/>
        <end position="203"/>
    </location>
</feature>
<organism evidence="13 14">
    <name type="scientific">Ahniella affigens</name>
    <dbReference type="NCBI Taxonomy" id="2021234"/>
    <lineage>
        <taxon>Bacteria</taxon>
        <taxon>Pseudomonadati</taxon>
        <taxon>Pseudomonadota</taxon>
        <taxon>Gammaproteobacteria</taxon>
        <taxon>Lysobacterales</taxon>
        <taxon>Rhodanobacteraceae</taxon>
        <taxon>Ahniella</taxon>
    </lineage>
</organism>
<dbReference type="InterPro" id="IPR036291">
    <property type="entry name" value="NAD(P)-bd_dom_sf"/>
</dbReference>
<dbReference type="Gene3D" id="3.40.50.720">
    <property type="entry name" value="NAD(P)-binding Rossmann-like Domain"/>
    <property type="match status" value="1"/>
</dbReference>
<dbReference type="FunFam" id="3.40.50.720:FF:000036">
    <property type="entry name" value="Glutathione-regulated potassium-efflux system protein KefB"/>
    <property type="match status" value="1"/>
</dbReference>
<dbReference type="Pfam" id="PF00999">
    <property type="entry name" value="Na_H_Exchanger"/>
    <property type="match status" value="1"/>
</dbReference>
<name>A0A2P1PMA9_9GAMM</name>
<reference evidence="13 14" key="1">
    <citation type="submission" date="2018-03" db="EMBL/GenBank/DDBJ databases">
        <title>Ahniella affigens gen. nov., sp. nov., a gammaproteobacterium isolated from sandy soil near a stream.</title>
        <authorList>
            <person name="Ko Y."/>
            <person name="Kim J.-H."/>
        </authorList>
    </citation>
    <scope>NUCLEOTIDE SEQUENCE [LARGE SCALE GENOMIC DNA]</scope>
    <source>
        <strain evidence="13 14">D13</strain>
    </source>
</reference>
<keyword evidence="14" id="KW-1185">Reference proteome</keyword>
<evidence type="ECO:0000256" key="9">
    <source>
        <dbReference type="ARBA" id="ARBA00023065"/>
    </source>
</evidence>
<keyword evidence="4" id="KW-0050">Antiport</keyword>
<feature type="transmembrane region" description="Helical" evidence="11">
    <location>
        <begin position="87"/>
        <end position="111"/>
    </location>
</feature>
<dbReference type="GO" id="GO:0006813">
    <property type="term" value="P:potassium ion transport"/>
    <property type="evidence" value="ECO:0007669"/>
    <property type="project" value="UniProtKB-KW"/>
</dbReference>
<proteinExistence type="inferred from homology"/>
<dbReference type="SUPFAM" id="SSF51735">
    <property type="entry name" value="NAD(P)-binding Rossmann-fold domains"/>
    <property type="match status" value="1"/>
</dbReference>
<feature type="transmembrane region" description="Helical" evidence="11">
    <location>
        <begin position="148"/>
        <end position="170"/>
    </location>
</feature>
<feature type="transmembrane region" description="Helical" evidence="11">
    <location>
        <begin position="330"/>
        <end position="348"/>
    </location>
</feature>
<dbReference type="RefSeq" id="WP_106889912.1">
    <property type="nucleotide sequence ID" value="NZ_CP027860.1"/>
</dbReference>
<evidence type="ECO:0000256" key="2">
    <source>
        <dbReference type="ARBA" id="ARBA00005551"/>
    </source>
</evidence>
<evidence type="ECO:0000256" key="7">
    <source>
        <dbReference type="ARBA" id="ARBA00022958"/>
    </source>
</evidence>
<dbReference type="GO" id="GO:1902600">
    <property type="term" value="P:proton transmembrane transport"/>
    <property type="evidence" value="ECO:0007669"/>
    <property type="project" value="InterPro"/>
</dbReference>
<evidence type="ECO:0000256" key="4">
    <source>
        <dbReference type="ARBA" id="ARBA00022449"/>
    </source>
</evidence>
<dbReference type="Proteomes" id="UP000241074">
    <property type="component" value="Chromosome"/>
</dbReference>
<dbReference type="GO" id="GO:0008324">
    <property type="term" value="F:monoatomic cation transmembrane transporter activity"/>
    <property type="evidence" value="ECO:0007669"/>
    <property type="project" value="InterPro"/>
</dbReference>
<keyword evidence="7" id="KW-0630">Potassium</keyword>
<feature type="transmembrane region" description="Helical" evidence="11">
    <location>
        <begin position="239"/>
        <end position="258"/>
    </location>
</feature>
<dbReference type="GO" id="GO:0005886">
    <property type="term" value="C:plasma membrane"/>
    <property type="evidence" value="ECO:0007669"/>
    <property type="project" value="TreeGrafter"/>
</dbReference>
<dbReference type="EMBL" id="CP027860">
    <property type="protein sequence ID" value="AVP95983.1"/>
    <property type="molecule type" value="Genomic_DNA"/>
</dbReference>
<feature type="transmembrane region" description="Helical" evidence="11">
    <location>
        <begin position="360"/>
        <end position="379"/>
    </location>
</feature>
<evidence type="ECO:0000256" key="1">
    <source>
        <dbReference type="ARBA" id="ARBA00004127"/>
    </source>
</evidence>
<comment type="subcellular location">
    <subcellularLocation>
        <location evidence="1">Endomembrane system</location>
        <topology evidence="1">Multi-pass membrane protein</topology>
    </subcellularLocation>
</comment>
<keyword evidence="3" id="KW-0813">Transport</keyword>
<evidence type="ECO:0000256" key="5">
    <source>
        <dbReference type="ARBA" id="ARBA00022538"/>
    </source>
</evidence>
<sequence length="605" mass="65953">MHDLSWMHQALLLLAAVVVAVPIFTRLKLGAVLAYLVAGALLGPTALALVEHSEQQAQVAELGVVLLMFLVGLELSPARLWLMRRAVFGMGAAQFVLTTLVLSILALLAGFDWKTALVAGGALSLSSTAIGVQLLAERKQIGDPHGRNSLGILLFQDLAAIPALAVIPLLGAAAGPDAGFSWLGFGKAIASVAAVVVFGRYLVRPLFRIAAQSKSVEVFSAATLFVALGTAWITGLAGLSMALGAFLAGILLADSEYRHEVESHLEPFKGLLLGLFFLSVGMSVDWLLVLANWLQVLLGVVLLVLVKGAILVLLGRLLARMAKRDSLRMAAYISQGGEFAFVLLALAAQTGVMPASERDLLSASIVLSMAVTPILVILVERWTVHLDATQSRQYDEVPEHEHPRVVIAGFGRVGQIVGRVLRASRIPFLALEQSVEQVELSRRFGSLIYYGDPSRPETLRAARLEHAEVFVLAMDNPDESVRIAKLVKRLYPHVKILARARNRRHVFGLWEAEVDVVTRETFHSSLKMARRTLSLLGMDEDRAGLRVERFRQHDESILKAQFQMRNDEAQMIQSTREALVELQQIFEADEVDQAESDVVASRSTM</sequence>
<feature type="transmembrane region" description="Helical" evidence="11">
    <location>
        <begin position="6"/>
        <end position="25"/>
    </location>
</feature>
<dbReference type="KEGG" id="xba:C7S18_01700"/>
<dbReference type="Gene3D" id="1.20.1530.20">
    <property type="match status" value="1"/>
</dbReference>
<keyword evidence="10 11" id="KW-0472">Membrane</keyword>
<dbReference type="PROSITE" id="PS51201">
    <property type="entry name" value="RCK_N"/>
    <property type="match status" value="1"/>
</dbReference>
<evidence type="ECO:0000256" key="8">
    <source>
        <dbReference type="ARBA" id="ARBA00022989"/>
    </source>
</evidence>
<dbReference type="InterPro" id="IPR004771">
    <property type="entry name" value="K/H_exchanger"/>
</dbReference>
<dbReference type="GO" id="GO:0015297">
    <property type="term" value="F:antiporter activity"/>
    <property type="evidence" value="ECO:0007669"/>
    <property type="project" value="UniProtKB-KW"/>
</dbReference>
<dbReference type="NCBIfam" id="TIGR00932">
    <property type="entry name" value="2a37"/>
    <property type="match status" value="1"/>
</dbReference>
<protein>
    <submittedName>
        <fullName evidence="13">Glutathione-regulated potassium-efflux system protein KefB</fullName>
    </submittedName>
</protein>
<feature type="transmembrane region" description="Helical" evidence="11">
    <location>
        <begin position="32"/>
        <end position="50"/>
    </location>
</feature>
<evidence type="ECO:0000256" key="11">
    <source>
        <dbReference type="SAM" id="Phobius"/>
    </source>
</evidence>
<dbReference type="InterPro" id="IPR006153">
    <property type="entry name" value="Cation/H_exchanger_TM"/>
</dbReference>
<evidence type="ECO:0000256" key="10">
    <source>
        <dbReference type="ARBA" id="ARBA00023136"/>
    </source>
</evidence>
<evidence type="ECO:0000259" key="12">
    <source>
        <dbReference type="PROSITE" id="PS51201"/>
    </source>
</evidence>
<feature type="transmembrane region" description="Helical" evidence="11">
    <location>
        <begin position="296"/>
        <end position="318"/>
    </location>
</feature>
<dbReference type="InterPro" id="IPR038770">
    <property type="entry name" value="Na+/solute_symporter_sf"/>
</dbReference>
<keyword evidence="6 11" id="KW-0812">Transmembrane</keyword>
<dbReference type="GO" id="GO:0012505">
    <property type="term" value="C:endomembrane system"/>
    <property type="evidence" value="ECO:0007669"/>
    <property type="project" value="UniProtKB-SubCell"/>
</dbReference>
<evidence type="ECO:0000313" key="14">
    <source>
        <dbReference type="Proteomes" id="UP000241074"/>
    </source>
</evidence>
<feature type="transmembrane region" description="Helical" evidence="11">
    <location>
        <begin position="270"/>
        <end position="290"/>
    </location>
</feature>
<dbReference type="PANTHER" id="PTHR46157:SF4">
    <property type="entry name" value="K(+) EFFLUX ANTIPORTER 3, CHLOROPLASTIC"/>
    <property type="match status" value="1"/>
</dbReference>
<dbReference type="Pfam" id="PF02254">
    <property type="entry name" value="TrkA_N"/>
    <property type="match status" value="1"/>
</dbReference>
<feature type="transmembrane region" description="Helical" evidence="11">
    <location>
        <begin position="56"/>
        <end position="75"/>
    </location>
</feature>
<dbReference type="AlphaFoldDB" id="A0A2P1PMA9"/>